<gene>
    <name evidence="2" type="primary">fimA_1</name>
    <name evidence="2" type="ORF">KPC_0847</name>
</gene>
<evidence type="ECO:0000256" key="1">
    <source>
        <dbReference type="SAM" id="Phobius"/>
    </source>
</evidence>
<proteinExistence type="predicted"/>
<dbReference type="NCBIfam" id="TIGR02532">
    <property type="entry name" value="IV_pilin_GFxxxE"/>
    <property type="match status" value="1"/>
</dbReference>
<dbReference type="EMBL" id="OOGT01000024">
    <property type="protein sequence ID" value="SPL69669.1"/>
    <property type="molecule type" value="Genomic_DNA"/>
</dbReference>
<name>A0A2U3MWJ5_9GAMM</name>
<keyword evidence="1" id="KW-0472">Membrane</keyword>
<evidence type="ECO:0000313" key="3">
    <source>
        <dbReference type="Proteomes" id="UP000245974"/>
    </source>
</evidence>
<keyword evidence="1" id="KW-0812">Transmembrane</keyword>
<dbReference type="PROSITE" id="PS00409">
    <property type="entry name" value="PROKAR_NTER_METHYL"/>
    <property type="match status" value="1"/>
</dbReference>
<sequence length="145" mass="15871">MFRGKGFTLVELMVTIAIIAIISTFAVPSYNQLILKKNLDASVRSLTNTLNLARSKAALERRTISVVLNSDSFNTATQLNWMPKGQTILKKPSPVISIQYRMDGTISQGSDVDIEMCEQISGKLSKKFTISKLGVVQSVVQGDCS</sequence>
<dbReference type="Proteomes" id="UP000245974">
    <property type="component" value="Unassembled WGS sequence"/>
</dbReference>
<dbReference type="SUPFAM" id="SSF54523">
    <property type="entry name" value="Pili subunits"/>
    <property type="match status" value="1"/>
</dbReference>
<dbReference type="InterPro" id="IPR045584">
    <property type="entry name" value="Pilin-like"/>
</dbReference>
<dbReference type="OrthoDB" id="5587184at2"/>
<dbReference type="AlphaFoldDB" id="A0A2U3MWJ5"/>
<accession>A0A2U3MWJ5</accession>
<dbReference type="Gene3D" id="3.30.700.10">
    <property type="entry name" value="Glycoprotein, Type 4 Pilin"/>
    <property type="match status" value="1"/>
</dbReference>
<dbReference type="InParanoid" id="A0A2U3MWJ5"/>
<keyword evidence="1" id="KW-1133">Transmembrane helix</keyword>
<feature type="transmembrane region" description="Helical" evidence="1">
    <location>
        <begin position="6"/>
        <end position="27"/>
    </location>
</feature>
<keyword evidence="3" id="KW-1185">Reference proteome</keyword>
<evidence type="ECO:0000313" key="2">
    <source>
        <dbReference type="EMBL" id="SPL69669.1"/>
    </source>
</evidence>
<organism evidence="2 3">
    <name type="scientific">Acinetobacter stercoris</name>
    <dbReference type="NCBI Taxonomy" id="2126983"/>
    <lineage>
        <taxon>Bacteria</taxon>
        <taxon>Pseudomonadati</taxon>
        <taxon>Pseudomonadota</taxon>
        <taxon>Gammaproteobacteria</taxon>
        <taxon>Moraxellales</taxon>
        <taxon>Moraxellaceae</taxon>
        <taxon>Acinetobacter</taxon>
    </lineage>
</organism>
<protein>
    <submittedName>
        <fullName evidence="2">Fimbrial protein</fullName>
    </submittedName>
</protein>
<reference evidence="3" key="1">
    <citation type="submission" date="2018-03" db="EMBL/GenBank/DDBJ databases">
        <authorList>
            <person name="Blom J."/>
        </authorList>
    </citation>
    <scope>NUCLEOTIDE SEQUENCE [LARGE SCALE GENOMIC DNA]</scope>
    <source>
        <strain evidence="3">KPC-SM-21</strain>
    </source>
</reference>
<dbReference type="Pfam" id="PF07963">
    <property type="entry name" value="N_methyl"/>
    <property type="match status" value="1"/>
</dbReference>
<dbReference type="InterPro" id="IPR012902">
    <property type="entry name" value="N_methyl_site"/>
</dbReference>